<proteinExistence type="predicted"/>
<feature type="region of interest" description="Disordered" evidence="6">
    <location>
        <begin position="492"/>
        <end position="519"/>
    </location>
</feature>
<dbReference type="GO" id="GO:0000981">
    <property type="term" value="F:DNA-binding transcription factor activity, RNA polymerase II-specific"/>
    <property type="evidence" value="ECO:0007669"/>
    <property type="project" value="TreeGrafter"/>
</dbReference>
<protein>
    <submittedName>
        <fullName evidence="8">Zinc-finger protein</fullName>
    </submittedName>
</protein>
<keyword evidence="2" id="KW-0677">Repeat</keyword>
<dbReference type="FunFam" id="3.30.160.60:FF:002343">
    <property type="entry name" value="Zinc finger protein 33A"/>
    <property type="match status" value="1"/>
</dbReference>
<dbReference type="InterPro" id="IPR056436">
    <property type="entry name" value="Znf-C2H2_ZIC1-5/GLI1-3-like"/>
</dbReference>
<feature type="region of interest" description="Disordered" evidence="6">
    <location>
        <begin position="1"/>
        <end position="72"/>
    </location>
</feature>
<comment type="caution">
    <text evidence="8">The sequence shown here is derived from an EMBL/GenBank/DDBJ whole genome shotgun (WGS) entry which is preliminary data.</text>
</comment>
<dbReference type="GO" id="GO:0005634">
    <property type="term" value="C:nucleus"/>
    <property type="evidence" value="ECO:0007669"/>
    <property type="project" value="UniProtKB-ARBA"/>
</dbReference>
<dbReference type="OrthoDB" id="3437960at2759"/>
<dbReference type="Pfam" id="PF21816">
    <property type="entry name" value="Zap1_zf1"/>
    <property type="match status" value="1"/>
</dbReference>
<dbReference type="SUPFAM" id="SSF57667">
    <property type="entry name" value="beta-beta-alpha zinc fingers"/>
    <property type="match status" value="5"/>
</dbReference>
<dbReference type="PROSITE" id="PS50157">
    <property type="entry name" value="ZINC_FINGER_C2H2_2"/>
    <property type="match status" value="5"/>
</dbReference>
<dbReference type="EMBL" id="JANBPT010001491">
    <property type="protein sequence ID" value="KAJ1907274.1"/>
    <property type="molecule type" value="Genomic_DNA"/>
</dbReference>
<dbReference type="GO" id="GO:0008270">
    <property type="term" value="F:zinc ion binding"/>
    <property type="evidence" value="ECO:0007669"/>
    <property type="project" value="UniProtKB-KW"/>
</dbReference>
<dbReference type="Pfam" id="PF00096">
    <property type="entry name" value="zf-C2H2"/>
    <property type="match status" value="3"/>
</dbReference>
<evidence type="ECO:0000256" key="4">
    <source>
        <dbReference type="ARBA" id="ARBA00022833"/>
    </source>
</evidence>
<sequence>MTAQHPHRTLPPMSPQRYPDHFPPAMSSPASDSFHDLSHPYSSDSESTYSTSYRSLSHRFTRPPSSGRHSDLDMILNPVAEEPLSASFNEHSFFDSPHVSSRELTPLPEEATDHDDSMMADGETSPHPPSSGGAPFGYSSIGSASSVTQLPPLSSPRLMRSHPAPLLPPPNFFSQYGVMDSLTAAAAAVSAADVRSPTAMYTSRSSGPAPVPIPGASRAMATDDELPMRTHDRAYSRSNPHTHYEPYPARPTYGSVDAGASTITSELASHCRWSTCAAVFRSMDELTRHLYKLHVSGRNQGFMCKWASCHTEKGDTDELIQHVCSDHLGQTELRHACGWVNCQAEFRSFDDLTAHLSNDHVGAGRSQYFCSWMECSRAGKPFSQRQRAMRHIQTHTGDKPYQCTTCGKRFSESHIMGQHMRIHTGEKPYKCPTPECGRTFTVSSALTIHIRTHTGEKPFKCKYDGCDKRFAESSNLTKHMRVHTGERPFRCPNESCSKKFSRPDQVARHQKTHNPPPSS</sequence>
<name>A0A9W7ZR40_9FUNG</name>
<organism evidence="8 9">
    <name type="scientific">Tieghemiomyces parasiticus</name>
    <dbReference type="NCBI Taxonomy" id="78921"/>
    <lineage>
        <taxon>Eukaryota</taxon>
        <taxon>Fungi</taxon>
        <taxon>Fungi incertae sedis</taxon>
        <taxon>Zoopagomycota</taxon>
        <taxon>Kickxellomycotina</taxon>
        <taxon>Dimargaritomycetes</taxon>
        <taxon>Dimargaritales</taxon>
        <taxon>Dimargaritaceae</taxon>
        <taxon>Tieghemiomyces</taxon>
    </lineage>
</organism>
<reference evidence="8" key="1">
    <citation type="submission" date="2022-07" db="EMBL/GenBank/DDBJ databases">
        <title>Phylogenomic reconstructions and comparative analyses of Kickxellomycotina fungi.</title>
        <authorList>
            <person name="Reynolds N.K."/>
            <person name="Stajich J.E."/>
            <person name="Barry K."/>
            <person name="Grigoriev I.V."/>
            <person name="Crous P."/>
            <person name="Smith M.E."/>
        </authorList>
    </citation>
    <scope>NUCLEOTIDE SEQUENCE</scope>
    <source>
        <strain evidence="8">RSA 861</strain>
    </source>
</reference>
<dbReference type="PANTHER" id="PTHR19818">
    <property type="entry name" value="ZINC FINGER PROTEIN ZIC AND GLI"/>
    <property type="match status" value="1"/>
</dbReference>
<dbReference type="FunFam" id="3.30.160.60:FF:000125">
    <property type="entry name" value="Putative zinc finger protein 143"/>
    <property type="match status" value="1"/>
</dbReference>
<accession>A0A9W7ZR40</accession>
<dbReference type="PROSITE" id="PS00028">
    <property type="entry name" value="ZINC_FINGER_C2H2_1"/>
    <property type="match status" value="6"/>
</dbReference>
<feature type="region of interest" description="Disordered" evidence="6">
    <location>
        <begin position="108"/>
        <end position="162"/>
    </location>
</feature>
<keyword evidence="9" id="KW-1185">Reference proteome</keyword>
<dbReference type="Pfam" id="PF23561">
    <property type="entry name" value="zf-C2H2_15"/>
    <property type="match status" value="1"/>
</dbReference>
<dbReference type="InterPro" id="IPR048420">
    <property type="entry name" value="Zap1-like_Znf1"/>
</dbReference>
<evidence type="ECO:0000256" key="5">
    <source>
        <dbReference type="PROSITE-ProRule" id="PRU00042"/>
    </source>
</evidence>
<dbReference type="SMART" id="SM00355">
    <property type="entry name" value="ZnF_C2H2"/>
    <property type="match status" value="8"/>
</dbReference>
<dbReference type="GO" id="GO:0000978">
    <property type="term" value="F:RNA polymerase II cis-regulatory region sequence-specific DNA binding"/>
    <property type="evidence" value="ECO:0007669"/>
    <property type="project" value="TreeGrafter"/>
</dbReference>
<keyword evidence="4" id="KW-0862">Zinc</keyword>
<dbReference type="Proteomes" id="UP001150569">
    <property type="component" value="Unassembled WGS sequence"/>
</dbReference>
<evidence type="ECO:0000259" key="7">
    <source>
        <dbReference type="PROSITE" id="PS50157"/>
    </source>
</evidence>
<dbReference type="Gene3D" id="3.30.160.60">
    <property type="entry name" value="Classic Zinc Finger"/>
    <property type="match status" value="7"/>
</dbReference>
<keyword evidence="3 5" id="KW-0863">Zinc-finger</keyword>
<evidence type="ECO:0000256" key="1">
    <source>
        <dbReference type="ARBA" id="ARBA00022723"/>
    </source>
</evidence>
<feature type="domain" description="C2H2-type" evidence="7">
    <location>
        <begin position="459"/>
        <end position="488"/>
    </location>
</feature>
<evidence type="ECO:0000256" key="6">
    <source>
        <dbReference type="SAM" id="MobiDB-lite"/>
    </source>
</evidence>
<feature type="domain" description="C2H2-type" evidence="7">
    <location>
        <begin position="429"/>
        <end position="458"/>
    </location>
</feature>
<evidence type="ECO:0000256" key="3">
    <source>
        <dbReference type="ARBA" id="ARBA00022771"/>
    </source>
</evidence>
<dbReference type="InterPro" id="IPR013087">
    <property type="entry name" value="Znf_C2H2_type"/>
</dbReference>
<evidence type="ECO:0000256" key="2">
    <source>
        <dbReference type="ARBA" id="ARBA00022737"/>
    </source>
</evidence>
<feature type="compositionally biased region" description="Polar residues" evidence="6">
    <location>
        <begin position="140"/>
        <end position="152"/>
    </location>
</feature>
<evidence type="ECO:0000313" key="8">
    <source>
        <dbReference type="EMBL" id="KAJ1907274.1"/>
    </source>
</evidence>
<feature type="domain" description="C2H2-type" evidence="7">
    <location>
        <begin position="401"/>
        <end position="428"/>
    </location>
</feature>
<dbReference type="FunFam" id="3.30.160.60:FF:000016">
    <property type="entry name" value="zinc finger protein 37 homolog"/>
    <property type="match status" value="1"/>
</dbReference>
<feature type="domain" description="C2H2-type" evidence="7">
    <location>
        <begin position="489"/>
        <end position="518"/>
    </location>
</feature>
<keyword evidence="1" id="KW-0479">Metal-binding</keyword>
<dbReference type="AlphaFoldDB" id="A0A9W7ZR40"/>
<gene>
    <name evidence="8" type="primary">SUR1</name>
    <name evidence="8" type="ORF">IWQ60_011897</name>
</gene>
<dbReference type="PANTHER" id="PTHR19818:SF163">
    <property type="entry name" value="C2H2-TYPE DOMAIN-CONTAINING PROTEIN"/>
    <property type="match status" value="1"/>
</dbReference>
<dbReference type="InterPro" id="IPR050329">
    <property type="entry name" value="GLI_C2H2-zinc-finger"/>
</dbReference>
<feature type="compositionally biased region" description="Low complexity" evidence="6">
    <location>
        <begin position="39"/>
        <end position="55"/>
    </location>
</feature>
<dbReference type="GO" id="GO:0045944">
    <property type="term" value="P:positive regulation of transcription by RNA polymerase II"/>
    <property type="evidence" value="ECO:0007669"/>
    <property type="project" value="UniProtKB-ARBA"/>
</dbReference>
<dbReference type="InterPro" id="IPR036236">
    <property type="entry name" value="Znf_C2H2_sf"/>
</dbReference>
<feature type="domain" description="C2H2-type" evidence="7">
    <location>
        <begin position="373"/>
        <end position="400"/>
    </location>
</feature>
<evidence type="ECO:0000313" key="9">
    <source>
        <dbReference type="Proteomes" id="UP001150569"/>
    </source>
</evidence>